<evidence type="ECO:0000313" key="2">
    <source>
        <dbReference type="Proteomes" id="UP001396334"/>
    </source>
</evidence>
<name>A0ABR2U2P2_9ROSI</name>
<accession>A0ABR2U2P2</accession>
<keyword evidence="2" id="KW-1185">Reference proteome</keyword>
<reference evidence="1 2" key="1">
    <citation type="journal article" date="2024" name="G3 (Bethesda)">
        <title>Genome assembly of Hibiscus sabdariffa L. provides insights into metabolisms of medicinal natural products.</title>
        <authorList>
            <person name="Kim T."/>
        </authorList>
    </citation>
    <scope>NUCLEOTIDE SEQUENCE [LARGE SCALE GENOMIC DNA]</scope>
    <source>
        <strain evidence="1">TK-2024</strain>
        <tissue evidence="1">Old leaves</tissue>
    </source>
</reference>
<organism evidence="1 2">
    <name type="scientific">Hibiscus sabdariffa</name>
    <name type="common">roselle</name>
    <dbReference type="NCBI Taxonomy" id="183260"/>
    <lineage>
        <taxon>Eukaryota</taxon>
        <taxon>Viridiplantae</taxon>
        <taxon>Streptophyta</taxon>
        <taxon>Embryophyta</taxon>
        <taxon>Tracheophyta</taxon>
        <taxon>Spermatophyta</taxon>
        <taxon>Magnoliopsida</taxon>
        <taxon>eudicotyledons</taxon>
        <taxon>Gunneridae</taxon>
        <taxon>Pentapetalae</taxon>
        <taxon>rosids</taxon>
        <taxon>malvids</taxon>
        <taxon>Malvales</taxon>
        <taxon>Malvaceae</taxon>
        <taxon>Malvoideae</taxon>
        <taxon>Hibiscus</taxon>
    </lineage>
</organism>
<proteinExistence type="predicted"/>
<evidence type="ECO:0000313" key="1">
    <source>
        <dbReference type="EMBL" id="KAK9043854.1"/>
    </source>
</evidence>
<dbReference type="Proteomes" id="UP001396334">
    <property type="component" value="Unassembled WGS sequence"/>
</dbReference>
<gene>
    <name evidence="1" type="ORF">V6N11_072180</name>
</gene>
<sequence>MLSRQVKGMYDAHLSNLPFAQRDSRSKSQFGQGSFKAKFKLKIWVNLENLSIVAWNNELFIAIVSRWGKVIKIEEDTSFRNQFDCARILNGVKSISDEATRVVPNTTTNTACLEGGVPGEMKHCDRPNPKLGAGQVGLREVESDPNNQSKEFQNSYKARIVLEVAASFEVYDRIKLKFDASREEVLSRFERLEVESGL</sequence>
<protein>
    <submittedName>
        <fullName evidence="1">Uncharacterized protein</fullName>
    </submittedName>
</protein>
<dbReference type="EMBL" id="JBBPBN010000003">
    <property type="protein sequence ID" value="KAK9043854.1"/>
    <property type="molecule type" value="Genomic_DNA"/>
</dbReference>
<comment type="caution">
    <text evidence="1">The sequence shown here is derived from an EMBL/GenBank/DDBJ whole genome shotgun (WGS) entry which is preliminary data.</text>
</comment>